<evidence type="ECO:0000259" key="1">
    <source>
        <dbReference type="PROSITE" id="PS50404"/>
    </source>
</evidence>
<keyword evidence="3" id="KW-0808">Transferase</keyword>
<dbReference type="InterPro" id="IPR036249">
    <property type="entry name" value="Thioredoxin-like_sf"/>
</dbReference>
<dbReference type="SUPFAM" id="SSF47616">
    <property type="entry name" value="GST C-terminal domain-like"/>
    <property type="match status" value="1"/>
</dbReference>
<dbReference type="CDD" id="cd03057">
    <property type="entry name" value="GST_N_Beta"/>
    <property type="match status" value="1"/>
</dbReference>
<dbReference type="SUPFAM" id="SSF52833">
    <property type="entry name" value="Thioredoxin-like"/>
    <property type="match status" value="1"/>
</dbReference>
<keyword evidence="4" id="KW-1185">Reference proteome</keyword>
<dbReference type="CDD" id="cd03188">
    <property type="entry name" value="GST_C_Beta"/>
    <property type="match status" value="1"/>
</dbReference>
<dbReference type="InterPro" id="IPR040079">
    <property type="entry name" value="Glutathione_S-Trfase"/>
</dbReference>
<dbReference type="InterPro" id="IPR010987">
    <property type="entry name" value="Glutathione-S-Trfase_C-like"/>
</dbReference>
<dbReference type="OrthoDB" id="8772754at2"/>
<dbReference type="EMBL" id="FZLN01000001">
    <property type="protein sequence ID" value="SNQ28353.1"/>
    <property type="molecule type" value="Genomic_DNA"/>
</dbReference>
<dbReference type="Pfam" id="PF14497">
    <property type="entry name" value="GST_C_3"/>
    <property type="match status" value="1"/>
</dbReference>
<proteinExistence type="predicted"/>
<evidence type="ECO:0000259" key="2">
    <source>
        <dbReference type="PROSITE" id="PS50405"/>
    </source>
</evidence>
<dbReference type="PROSITE" id="PS50404">
    <property type="entry name" value="GST_NTER"/>
    <property type="match status" value="1"/>
</dbReference>
<dbReference type="Pfam" id="PF02798">
    <property type="entry name" value="GST_N"/>
    <property type="match status" value="1"/>
</dbReference>
<dbReference type="SFLD" id="SFLDG00358">
    <property type="entry name" value="Main_(cytGST)"/>
    <property type="match status" value="1"/>
</dbReference>
<dbReference type="Proteomes" id="UP000243463">
    <property type="component" value="Unassembled WGS sequence"/>
</dbReference>
<dbReference type="Gene3D" id="3.40.30.10">
    <property type="entry name" value="Glutaredoxin"/>
    <property type="match status" value="1"/>
</dbReference>
<name>A0A217ECZ7_9GAMM</name>
<dbReference type="RefSeq" id="WP_088822355.1">
    <property type="nucleotide sequence ID" value="NZ_FZLN01000001.1"/>
</dbReference>
<protein>
    <submittedName>
        <fullName evidence="3">Glutathione S-transferase</fullName>
    </submittedName>
</protein>
<dbReference type="PROSITE" id="PS50405">
    <property type="entry name" value="GST_CTER"/>
    <property type="match status" value="1"/>
</dbReference>
<sequence>MKLYYAPGSCSLAAHIILNELKAPFDAEKVDLKTHQTESGQDFYQINPKGFVPTLEAEGGVILTENVAILPYLAEQDPNQKMIATSGLARAKTLEWLGFLNSQLHKAYLPLFYGNLDEQGQKDAYAKVDSYLAYIDQYIANTPHEFLTGDHFGPADAYLFVIGSWSSYVDHDLTPYSHLVAFREKIAQREAVQLTLKQEGLI</sequence>
<dbReference type="InterPro" id="IPR036282">
    <property type="entry name" value="Glutathione-S-Trfase_C_sf"/>
</dbReference>
<feature type="domain" description="GST N-terminal" evidence="1">
    <location>
        <begin position="1"/>
        <end position="81"/>
    </location>
</feature>
<evidence type="ECO:0000313" key="3">
    <source>
        <dbReference type="EMBL" id="SNQ28353.1"/>
    </source>
</evidence>
<dbReference type="SFLD" id="SFLDG01150">
    <property type="entry name" value="Main.1:_Beta-like"/>
    <property type="match status" value="1"/>
</dbReference>
<dbReference type="PANTHER" id="PTHR44051">
    <property type="entry name" value="GLUTATHIONE S-TRANSFERASE-RELATED"/>
    <property type="match status" value="1"/>
</dbReference>
<accession>A0A217ECZ7</accession>
<dbReference type="AlphaFoldDB" id="A0A217ECZ7"/>
<dbReference type="PANTHER" id="PTHR44051:SF8">
    <property type="entry name" value="GLUTATHIONE S-TRANSFERASE GSTA"/>
    <property type="match status" value="1"/>
</dbReference>
<reference evidence="4" key="1">
    <citation type="submission" date="2017-06" db="EMBL/GenBank/DDBJ databases">
        <authorList>
            <person name="Varghese N."/>
            <person name="Submissions S."/>
        </authorList>
    </citation>
    <scope>NUCLEOTIDE SEQUENCE [LARGE SCALE GENOMIC DNA]</scope>
    <source>
        <strain evidence="4">ANC 5114</strain>
    </source>
</reference>
<dbReference type="Gene3D" id="1.20.1050.10">
    <property type="match status" value="1"/>
</dbReference>
<evidence type="ECO:0000313" key="4">
    <source>
        <dbReference type="Proteomes" id="UP000243463"/>
    </source>
</evidence>
<dbReference type="InterPro" id="IPR004045">
    <property type="entry name" value="Glutathione_S-Trfase_N"/>
</dbReference>
<gene>
    <name evidence="3" type="ORF">SAMN05444584_0272</name>
</gene>
<feature type="domain" description="GST C-terminal" evidence="2">
    <location>
        <begin position="86"/>
        <end position="202"/>
    </location>
</feature>
<dbReference type="GO" id="GO:0016740">
    <property type="term" value="F:transferase activity"/>
    <property type="evidence" value="ECO:0007669"/>
    <property type="project" value="UniProtKB-KW"/>
</dbReference>
<dbReference type="SFLD" id="SFLDS00019">
    <property type="entry name" value="Glutathione_Transferase_(cytos"/>
    <property type="match status" value="1"/>
</dbReference>
<dbReference type="InterPro" id="IPR004046">
    <property type="entry name" value="GST_C"/>
</dbReference>
<organism evidence="3 4">
    <name type="scientific">Acinetobacter apis</name>
    <dbReference type="NCBI Taxonomy" id="1229165"/>
    <lineage>
        <taxon>Bacteria</taxon>
        <taxon>Pseudomonadati</taxon>
        <taxon>Pseudomonadota</taxon>
        <taxon>Gammaproteobacteria</taxon>
        <taxon>Moraxellales</taxon>
        <taxon>Moraxellaceae</taxon>
        <taxon>Acinetobacter</taxon>
    </lineage>
</organism>